<keyword evidence="2" id="KW-1185">Reference proteome</keyword>
<organism evidence="1 2">
    <name type="scientific">Psylliodes chrysocephalus</name>
    <dbReference type="NCBI Taxonomy" id="3402493"/>
    <lineage>
        <taxon>Eukaryota</taxon>
        <taxon>Metazoa</taxon>
        <taxon>Ecdysozoa</taxon>
        <taxon>Arthropoda</taxon>
        <taxon>Hexapoda</taxon>
        <taxon>Insecta</taxon>
        <taxon>Pterygota</taxon>
        <taxon>Neoptera</taxon>
        <taxon>Endopterygota</taxon>
        <taxon>Coleoptera</taxon>
        <taxon>Polyphaga</taxon>
        <taxon>Cucujiformia</taxon>
        <taxon>Chrysomeloidea</taxon>
        <taxon>Chrysomelidae</taxon>
        <taxon>Galerucinae</taxon>
        <taxon>Alticini</taxon>
        <taxon>Psylliodes</taxon>
    </lineage>
</organism>
<reference evidence="1" key="1">
    <citation type="submission" date="2022-01" db="EMBL/GenBank/DDBJ databases">
        <authorList>
            <person name="King R."/>
        </authorList>
    </citation>
    <scope>NUCLEOTIDE SEQUENCE</scope>
</reference>
<dbReference type="EMBL" id="OV651814">
    <property type="protein sequence ID" value="CAH1106895.1"/>
    <property type="molecule type" value="Genomic_DNA"/>
</dbReference>
<dbReference type="OrthoDB" id="7483085at2759"/>
<protein>
    <submittedName>
        <fullName evidence="1">Uncharacterized protein</fullName>
    </submittedName>
</protein>
<gene>
    <name evidence="1" type="ORF">PSYICH_LOCUS7839</name>
</gene>
<name>A0A9P0GEI4_9CUCU</name>
<accession>A0A9P0GEI4</accession>
<dbReference type="AlphaFoldDB" id="A0A9P0GEI4"/>
<evidence type="ECO:0000313" key="1">
    <source>
        <dbReference type="EMBL" id="CAH1106895.1"/>
    </source>
</evidence>
<sequence length="124" mass="14349">MKWLHHLVGLAGEEEEVTTFLSKRLALVKKLGIIEIKLQFSSDIAKTIFASSYFNQGLKKWINDWNEEAYVQYDAKELYGDVIKYPSTRGPSDLLSALSNLEEPDRYQVIRYKGKISPEGWVHR</sequence>
<evidence type="ECO:0000313" key="2">
    <source>
        <dbReference type="Proteomes" id="UP001153636"/>
    </source>
</evidence>
<proteinExistence type="predicted"/>
<dbReference type="Proteomes" id="UP001153636">
    <property type="component" value="Chromosome 2"/>
</dbReference>